<comment type="subcellular location">
    <subcellularLocation>
        <location evidence="3">Cytoplasm</location>
    </subcellularLocation>
</comment>
<dbReference type="Gene3D" id="3.30.300.20">
    <property type="match status" value="1"/>
</dbReference>
<dbReference type="InterPro" id="IPR020627">
    <property type="entry name" value="KhpA"/>
</dbReference>
<protein>
    <recommendedName>
        <fullName evidence="3">RNA-binding protein KhpA</fullName>
    </recommendedName>
    <alternativeName>
        <fullName evidence="3">KH-domain protein A</fullName>
    </alternativeName>
</protein>
<keyword evidence="2 3" id="KW-0694">RNA-binding</keyword>
<dbReference type="InterPro" id="IPR009019">
    <property type="entry name" value="KH_sf_prok-type"/>
</dbReference>
<accession>A0AAE9Y344</accession>
<proteinExistence type="inferred from homology"/>
<comment type="function">
    <text evidence="3">A probable RNA-binding protein.</text>
</comment>
<sequence>MSDAETGTSEALPAPTAVAVLEYLAQALVANPDEVRVEVDDSDGLTFNVSVADGDMGRVIGKRGRVANAIRDVSRAAAAKDGETGVSIEFVD</sequence>
<evidence type="ECO:0000313" key="4">
    <source>
        <dbReference type="EMBL" id="WCO65450.1"/>
    </source>
</evidence>
<evidence type="ECO:0000256" key="2">
    <source>
        <dbReference type="ARBA" id="ARBA00022884"/>
    </source>
</evidence>
<dbReference type="EMBL" id="CP116942">
    <property type="protein sequence ID" value="WCO65450.1"/>
    <property type="molecule type" value="Genomic_DNA"/>
</dbReference>
<organism evidence="4 5">
    <name type="scientific">Iamia majanohamensis</name>
    <dbReference type="NCBI Taxonomy" id="467976"/>
    <lineage>
        <taxon>Bacteria</taxon>
        <taxon>Bacillati</taxon>
        <taxon>Actinomycetota</taxon>
        <taxon>Acidimicrobiia</taxon>
        <taxon>Acidimicrobiales</taxon>
        <taxon>Iamiaceae</taxon>
        <taxon>Iamia</taxon>
    </lineage>
</organism>
<dbReference type="PROSITE" id="PS50084">
    <property type="entry name" value="KH_TYPE_1"/>
    <property type="match status" value="1"/>
</dbReference>
<reference evidence="4" key="1">
    <citation type="submission" date="2023-01" db="EMBL/GenBank/DDBJ databases">
        <title>The diversity of Class Acidimicrobiia in South China Sea sediment environments and the proposal of Iamia marina sp. nov., a novel species of the genus Iamia.</title>
        <authorList>
            <person name="He Y."/>
            <person name="Tian X."/>
        </authorList>
    </citation>
    <scope>NUCLEOTIDE SEQUENCE</scope>
    <source>
        <strain evidence="4">DSM 19957</strain>
    </source>
</reference>
<dbReference type="Proteomes" id="UP001216390">
    <property type="component" value="Chromosome"/>
</dbReference>
<keyword evidence="1 3" id="KW-0963">Cytoplasm</keyword>
<gene>
    <name evidence="3" type="primary">khpA</name>
    <name evidence="4" type="ORF">PO878_13185</name>
</gene>
<dbReference type="GO" id="GO:0005737">
    <property type="term" value="C:cytoplasm"/>
    <property type="evidence" value="ECO:0007669"/>
    <property type="project" value="UniProtKB-SubCell"/>
</dbReference>
<dbReference type="PANTHER" id="PTHR34654:SF1">
    <property type="entry name" value="RNA-BINDING PROTEIN KHPA"/>
    <property type="match status" value="1"/>
</dbReference>
<dbReference type="CDD" id="cd22533">
    <property type="entry name" value="KH-II_YlqC-like"/>
    <property type="match status" value="1"/>
</dbReference>
<evidence type="ECO:0000313" key="5">
    <source>
        <dbReference type="Proteomes" id="UP001216390"/>
    </source>
</evidence>
<dbReference type="PANTHER" id="PTHR34654">
    <property type="entry name" value="UPF0109 PROTEIN SCO5592"/>
    <property type="match status" value="1"/>
</dbReference>
<dbReference type="GO" id="GO:0003723">
    <property type="term" value="F:RNA binding"/>
    <property type="evidence" value="ECO:0007669"/>
    <property type="project" value="UniProtKB-UniRule"/>
</dbReference>
<dbReference type="RefSeq" id="WP_272734975.1">
    <property type="nucleotide sequence ID" value="NZ_CP116942.1"/>
</dbReference>
<dbReference type="Pfam" id="PF13083">
    <property type="entry name" value="KH_KhpA-B"/>
    <property type="match status" value="1"/>
</dbReference>
<dbReference type="SUPFAM" id="SSF54814">
    <property type="entry name" value="Prokaryotic type KH domain (KH-domain type II)"/>
    <property type="match status" value="1"/>
</dbReference>
<name>A0AAE9Y344_9ACTN</name>
<evidence type="ECO:0000256" key="3">
    <source>
        <dbReference type="HAMAP-Rule" id="MF_00088"/>
    </source>
</evidence>
<dbReference type="AlphaFoldDB" id="A0AAE9Y344"/>
<comment type="similarity">
    <text evidence="3">Belongs to the KhpA RNA-binding protein family.</text>
</comment>
<dbReference type="KEGG" id="ima:PO878_13185"/>
<dbReference type="InterPro" id="IPR015946">
    <property type="entry name" value="KH_dom-like_a/b"/>
</dbReference>
<keyword evidence="5" id="KW-1185">Reference proteome</keyword>
<dbReference type="HAMAP" id="MF_00088">
    <property type="entry name" value="KhpA"/>
    <property type="match status" value="1"/>
</dbReference>
<evidence type="ECO:0000256" key="1">
    <source>
        <dbReference type="ARBA" id="ARBA00022490"/>
    </source>
</evidence>